<protein>
    <recommendedName>
        <fullName evidence="5">Ribonuclease VapC</fullName>
        <shortName evidence="5">RNase VapC</shortName>
        <ecNumber evidence="5">3.1.-.-</ecNumber>
    </recommendedName>
    <alternativeName>
        <fullName evidence="5">Toxin VapC</fullName>
    </alternativeName>
</protein>
<dbReference type="GO" id="GO:0016787">
    <property type="term" value="F:hydrolase activity"/>
    <property type="evidence" value="ECO:0007669"/>
    <property type="project" value="UniProtKB-KW"/>
</dbReference>
<keyword evidence="9" id="KW-1185">Reference proteome</keyword>
<evidence type="ECO:0000256" key="5">
    <source>
        <dbReference type="HAMAP-Rule" id="MF_00265"/>
    </source>
</evidence>
<keyword evidence="2 5" id="KW-0540">Nuclease</keyword>
<comment type="cofactor">
    <cofactor evidence="5">
        <name>Mg(2+)</name>
        <dbReference type="ChEBI" id="CHEBI:18420"/>
    </cofactor>
</comment>
<sequence>MSRIEAEKSFIDSNVVLHLLSEDETKANRAEALFLRRPTISVQVLNEVASVCNRKLRMPWREVGKFLEPIRSLCHVVPFTVDAHDLARRLAEWHRLSFYDACIVATASIEGCEYLYTEDMHDGLKVDGGPVLRNPFA</sequence>
<evidence type="ECO:0000256" key="4">
    <source>
        <dbReference type="ARBA" id="ARBA00022801"/>
    </source>
</evidence>
<dbReference type="EMBL" id="CADIKG010000001">
    <property type="protein sequence ID" value="CAB3747396.1"/>
    <property type="molecule type" value="Genomic_DNA"/>
</dbReference>
<dbReference type="InterPro" id="IPR002716">
    <property type="entry name" value="PIN_dom"/>
</dbReference>
<organism evidence="8 9">
    <name type="scientific">Burkholderia puraquae</name>
    <dbReference type="NCBI Taxonomy" id="1904757"/>
    <lineage>
        <taxon>Bacteria</taxon>
        <taxon>Pseudomonadati</taxon>
        <taxon>Pseudomonadota</taxon>
        <taxon>Betaproteobacteria</taxon>
        <taxon>Burkholderiales</taxon>
        <taxon>Burkholderiaceae</taxon>
        <taxon>Burkholderia</taxon>
        <taxon>Burkholderia cepacia complex</taxon>
    </lineage>
</organism>
<dbReference type="OrthoDB" id="9792015at2"/>
<dbReference type="SUPFAM" id="SSF88723">
    <property type="entry name" value="PIN domain-like"/>
    <property type="match status" value="1"/>
</dbReference>
<dbReference type="EC" id="3.1.-.-" evidence="5"/>
<comment type="function">
    <text evidence="5">Toxic component of a toxin-antitoxin (TA) system. An RNase.</text>
</comment>
<dbReference type="CDD" id="cd18692">
    <property type="entry name" value="PIN_VapC-like"/>
    <property type="match status" value="1"/>
</dbReference>
<reference evidence="7 10" key="2">
    <citation type="submission" date="2020-04" db="EMBL/GenBank/DDBJ databases">
        <authorList>
            <person name="De Canck E."/>
        </authorList>
    </citation>
    <scope>NUCLEOTIDE SEQUENCE [LARGE SCALE GENOMIC DNA]</scope>
    <source>
        <strain evidence="7 10">LMG 29660</strain>
    </source>
</reference>
<keyword evidence="5" id="KW-0460">Magnesium</keyword>
<dbReference type="EMBL" id="NBYX01000001">
    <property type="protein sequence ID" value="ORT89082.1"/>
    <property type="molecule type" value="Genomic_DNA"/>
</dbReference>
<evidence type="ECO:0000256" key="2">
    <source>
        <dbReference type="ARBA" id="ARBA00022722"/>
    </source>
</evidence>
<feature type="binding site" evidence="5">
    <location>
        <position position="12"/>
    </location>
    <ligand>
        <name>Mg(2+)</name>
        <dbReference type="ChEBI" id="CHEBI:18420"/>
    </ligand>
</feature>
<dbReference type="Pfam" id="PF01850">
    <property type="entry name" value="PIN"/>
    <property type="match status" value="1"/>
</dbReference>
<dbReference type="Gene3D" id="3.40.50.1010">
    <property type="entry name" value="5'-nuclease"/>
    <property type="match status" value="1"/>
</dbReference>
<dbReference type="InterPro" id="IPR029060">
    <property type="entry name" value="PIN-like_dom_sf"/>
</dbReference>
<keyword evidence="1 5" id="KW-1277">Toxin-antitoxin system</keyword>
<dbReference type="GO" id="GO:0090729">
    <property type="term" value="F:toxin activity"/>
    <property type="evidence" value="ECO:0007669"/>
    <property type="project" value="UniProtKB-KW"/>
</dbReference>
<keyword evidence="7" id="KW-0255">Endonuclease</keyword>
<evidence type="ECO:0000256" key="1">
    <source>
        <dbReference type="ARBA" id="ARBA00022649"/>
    </source>
</evidence>
<comment type="similarity">
    <text evidence="5">Belongs to the PINc/VapC protein family.</text>
</comment>
<dbReference type="RefSeq" id="WP_085037623.1">
    <property type="nucleotide sequence ID" value="NZ_CADIKG010000001.1"/>
</dbReference>
<feature type="binding site" evidence="5">
    <location>
        <position position="100"/>
    </location>
    <ligand>
        <name>Mg(2+)</name>
        <dbReference type="ChEBI" id="CHEBI:18420"/>
    </ligand>
</feature>
<dbReference type="Proteomes" id="UP000193146">
    <property type="component" value="Unassembled WGS sequence"/>
</dbReference>
<keyword evidence="5" id="KW-0800">Toxin</keyword>
<proteinExistence type="inferred from homology"/>
<evidence type="ECO:0000259" key="6">
    <source>
        <dbReference type="Pfam" id="PF01850"/>
    </source>
</evidence>
<evidence type="ECO:0000313" key="10">
    <source>
        <dbReference type="Proteomes" id="UP000494135"/>
    </source>
</evidence>
<evidence type="ECO:0000313" key="7">
    <source>
        <dbReference type="EMBL" id="CAB3747396.1"/>
    </source>
</evidence>
<dbReference type="InterPro" id="IPR022907">
    <property type="entry name" value="VapC_family"/>
</dbReference>
<name>A0A1X1PPC9_9BURK</name>
<dbReference type="GO" id="GO:0000287">
    <property type="term" value="F:magnesium ion binding"/>
    <property type="evidence" value="ECO:0007669"/>
    <property type="project" value="UniProtKB-UniRule"/>
</dbReference>
<dbReference type="HAMAP" id="MF_00265">
    <property type="entry name" value="VapC_Nob1"/>
    <property type="match status" value="1"/>
</dbReference>
<reference evidence="8 9" key="1">
    <citation type="submission" date="2017-04" db="EMBL/GenBank/DDBJ databases">
        <title>Burkholderia puraquae sp. nov., a novel Burkholderia cepacia complex species from hospital setting samples.</title>
        <authorList>
            <person name="Martina P."/>
            <person name="Leguizamon M."/>
            <person name="Prieto C."/>
            <person name="Sousa S."/>
            <person name="Montanaro P."/>
            <person name="Draghi W."/>
            <person name="Staembler M."/>
            <person name="Bettiol M."/>
            <person name="Figoli C."/>
            <person name="Palau J."/>
            <person name="Alvarez F."/>
            <person name="Benetti S."/>
            <person name="Anchat E."/>
            <person name="Vescina C."/>
            <person name="Ferreras J."/>
            <person name="Lasch P."/>
            <person name="Lagares A."/>
            <person name="Zorreguieta A."/>
            <person name="Yantorno O."/>
            <person name="Bosch A."/>
        </authorList>
    </citation>
    <scope>NUCLEOTIDE SEQUENCE [LARGE SCALE GENOMIC DNA]</scope>
    <source>
        <strain evidence="8 9">CAMPA 1040</strain>
    </source>
</reference>
<feature type="domain" description="PIN" evidence="6">
    <location>
        <begin position="10"/>
        <end position="119"/>
    </location>
</feature>
<dbReference type="Proteomes" id="UP000494135">
    <property type="component" value="Unassembled WGS sequence"/>
</dbReference>
<dbReference type="GO" id="GO:0004519">
    <property type="term" value="F:endonuclease activity"/>
    <property type="evidence" value="ECO:0007669"/>
    <property type="project" value="UniProtKB-KW"/>
</dbReference>
<evidence type="ECO:0000256" key="3">
    <source>
        <dbReference type="ARBA" id="ARBA00022723"/>
    </source>
</evidence>
<accession>A0A1X1PPC9</accession>
<gene>
    <name evidence="5 7" type="primary">vapC</name>
    <name evidence="8" type="ORF">B7G54_02645</name>
    <name evidence="7" type="ORF">LMG29660_00600</name>
</gene>
<dbReference type="AlphaFoldDB" id="A0A1X1PPC9"/>
<evidence type="ECO:0000313" key="9">
    <source>
        <dbReference type="Proteomes" id="UP000193146"/>
    </source>
</evidence>
<keyword evidence="3 5" id="KW-0479">Metal-binding</keyword>
<dbReference type="GO" id="GO:0004540">
    <property type="term" value="F:RNA nuclease activity"/>
    <property type="evidence" value="ECO:0007669"/>
    <property type="project" value="InterPro"/>
</dbReference>
<evidence type="ECO:0000313" key="8">
    <source>
        <dbReference type="EMBL" id="ORT89082.1"/>
    </source>
</evidence>
<keyword evidence="4 5" id="KW-0378">Hydrolase</keyword>